<organism evidence="1 2">
    <name type="scientific">Perca fluviatilis</name>
    <name type="common">European perch</name>
    <dbReference type="NCBI Taxonomy" id="8168"/>
    <lineage>
        <taxon>Eukaryota</taxon>
        <taxon>Metazoa</taxon>
        <taxon>Chordata</taxon>
        <taxon>Craniata</taxon>
        <taxon>Vertebrata</taxon>
        <taxon>Euteleostomi</taxon>
        <taxon>Actinopterygii</taxon>
        <taxon>Neopterygii</taxon>
        <taxon>Teleostei</taxon>
        <taxon>Neoteleostei</taxon>
        <taxon>Acanthomorphata</taxon>
        <taxon>Eupercaria</taxon>
        <taxon>Perciformes</taxon>
        <taxon>Percoidei</taxon>
        <taxon>Percidae</taxon>
        <taxon>Percinae</taxon>
        <taxon>Perca</taxon>
    </lineage>
</organism>
<keyword evidence="2" id="KW-1185">Reference proteome</keyword>
<name>A0A6A5F3W4_PERFL</name>
<dbReference type="EMBL" id="VHII01000007">
    <property type="protein sequence ID" value="KAF1387970.1"/>
    <property type="molecule type" value="Genomic_DNA"/>
</dbReference>
<comment type="caution">
    <text evidence="1">The sequence shown here is derived from an EMBL/GenBank/DDBJ whole genome shotgun (WGS) entry which is preliminary data.</text>
</comment>
<protein>
    <submittedName>
        <fullName evidence="1">Uncharacterized protein</fullName>
    </submittedName>
</protein>
<evidence type="ECO:0000313" key="2">
    <source>
        <dbReference type="Proteomes" id="UP000465112"/>
    </source>
</evidence>
<reference evidence="1 2" key="1">
    <citation type="submission" date="2019-06" db="EMBL/GenBank/DDBJ databases">
        <title>A chromosome-scale genome assembly of the European perch, Perca fluviatilis.</title>
        <authorList>
            <person name="Roques C."/>
            <person name="Zahm M."/>
            <person name="Cabau C."/>
            <person name="Klopp C."/>
            <person name="Bouchez O."/>
            <person name="Donnadieu C."/>
            <person name="Kuhl H."/>
            <person name="Gislard M."/>
            <person name="Guendouz S."/>
            <person name="Journot L."/>
            <person name="Haffray P."/>
            <person name="Bestin A."/>
            <person name="Morvezen R."/>
            <person name="Feron R."/>
            <person name="Wen M."/>
            <person name="Jouanno E."/>
            <person name="Herpin A."/>
            <person name="Schartl M."/>
            <person name="Postlethwait J."/>
            <person name="Schaerlinger B."/>
            <person name="Chardard D."/>
            <person name="Lecocq T."/>
            <person name="Poncet C."/>
            <person name="Jaffrelo L."/>
            <person name="Lampietro C."/>
            <person name="Guiguen Y."/>
        </authorList>
    </citation>
    <scope>NUCLEOTIDE SEQUENCE [LARGE SCALE GENOMIC DNA]</scope>
    <source>
        <tissue evidence="1">Blood</tissue>
    </source>
</reference>
<gene>
    <name evidence="1" type="ORF">PFLUV_G00085430</name>
</gene>
<accession>A0A6A5F3W4</accession>
<dbReference type="AlphaFoldDB" id="A0A6A5F3W4"/>
<dbReference type="Proteomes" id="UP000465112">
    <property type="component" value="Chromosome 7"/>
</dbReference>
<proteinExistence type="predicted"/>
<sequence>MNRNEILCCVRRFISSPGHENGHAIAFPHIHQPICTVTACNPAHTLLQPLPIAVGAKGRAGQQHLNLLPKRSWLRDALSVQA</sequence>
<evidence type="ECO:0000313" key="1">
    <source>
        <dbReference type="EMBL" id="KAF1387970.1"/>
    </source>
</evidence>